<sequence length="75" mass="8591">MAGALQFEIEETVGVISTNKSGWKRELNLVSWNGRPAKFDLRDWAPDHNKMGKGLTFTNDELDQLRQILNEMLTN</sequence>
<evidence type="ECO:0000259" key="1">
    <source>
        <dbReference type="Pfam" id="PF02229"/>
    </source>
</evidence>
<proteinExistence type="predicted"/>
<dbReference type="PIRSF" id="PIRSF037246">
    <property type="entry name" value="UCP037246"/>
    <property type="match status" value="1"/>
</dbReference>
<gene>
    <name evidence="2" type="ORF">LREN565_1294</name>
</gene>
<dbReference type="EMBL" id="LT634362">
    <property type="protein sequence ID" value="SFZ88181.1"/>
    <property type="molecule type" value="Genomic_DNA"/>
</dbReference>
<dbReference type="Pfam" id="PF02229">
    <property type="entry name" value="PC4"/>
    <property type="match status" value="1"/>
</dbReference>
<dbReference type="GO" id="GO:0003677">
    <property type="term" value="F:DNA binding"/>
    <property type="evidence" value="ECO:0007669"/>
    <property type="project" value="InterPro"/>
</dbReference>
<name>A0A1K2I766_9LACO</name>
<evidence type="ECO:0000313" key="2">
    <source>
        <dbReference type="EMBL" id="SFZ88181.1"/>
    </source>
</evidence>
<dbReference type="GO" id="GO:0006355">
    <property type="term" value="P:regulation of DNA-templated transcription"/>
    <property type="evidence" value="ECO:0007669"/>
    <property type="project" value="InterPro"/>
</dbReference>
<organism evidence="2">
    <name type="scientific">Loigolactobacillus rennini</name>
    <dbReference type="NCBI Taxonomy" id="238013"/>
    <lineage>
        <taxon>Bacteria</taxon>
        <taxon>Bacillati</taxon>
        <taxon>Bacillota</taxon>
        <taxon>Bacilli</taxon>
        <taxon>Lactobacillales</taxon>
        <taxon>Lactobacillaceae</taxon>
        <taxon>Loigolactobacillus</taxon>
    </lineage>
</organism>
<reference evidence="2" key="1">
    <citation type="submission" date="2016-11" db="EMBL/GenBank/DDBJ databases">
        <authorList>
            <person name="Jaros S."/>
            <person name="Januszkiewicz K."/>
            <person name="Wedrychowicz H."/>
        </authorList>
    </citation>
    <scope>NUCLEOTIDE SEQUENCE</scope>
    <source>
        <strain evidence="2">ACA-DC 565</strain>
    </source>
</reference>
<keyword evidence="2" id="KW-0030">Aminoacyl-tRNA synthetase</keyword>
<protein>
    <submittedName>
        <fullName evidence="2">Bacterial seryl-tRNA synthetase related</fullName>
    </submittedName>
</protein>
<dbReference type="InterPro" id="IPR003173">
    <property type="entry name" value="PC4_C"/>
</dbReference>
<dbReference type="InterPro" id="IPR017154">
    <property type="entry name" value="PC4-like"/>
</dbReference>
<feature type="domain" description="Transcriptional coactivator p15 (PC4) C-terminal" evidence="1">
    <location>
        <begin position="21"/>
        <end position="68"/>
    </location>
</feature>
<accession>A0A1K2I766</accession>
<keyword evidence="2" id="KW-0436">Ligase</keyword>
<dbReference type="AlphaFoldDB" id="A0A1K2I766"/>
<dbReference type="Gene3D" id="2.30.31.70">
    <property type="match status" value="1"/>
</dbReference>
<dbReference type="GO" id="GO:0004812">
    <property type="term" value="F:aminoacyl-tRNA ligase activity"/>
    <property type="evidence" value="ECO:0007669"/>
    <property type="project" value="UniProtKB-KW"/>
</dbReference>